<evidence type="ECO:0000313" key="1">
    <source>
        <dbReference type="EMBL" id="KRZ40701.1"/>
    </source>
</evidence>
<protein>
    <submittedName>
        <fullName evidence="1">Uncharacterized protein</fullName>
    </submittedName>
</protein>
<dbReference type="Proteomes" id="UP000054826">
    <property type="component" value="Unassembled WGS sequence"/>
</dbReference>
<accession>A0A0V1K0I1</accession>
<organism evidence="1 2">
    <name type="scientific">Trichinella pseudospiralis</name>
    <name type="common">Parasitic roundworm</name>
    <dbReference type="NCBI Taxonomy" id="6337"/>
    <lineage>
        <taxon>Eukaryota</taxon>
        <taxon>Metazoa</taxon>
        <taxon>Ecdysozoa</taxon>
        <taxon>Nematoda</taxon>
        <taxon>Enoplea</taxon>
        <taxon>Dorylaimia</taxon>
        <taxon>Trichinellida</taxon>
        <taxon>Trichinellidae</taxon>
        <taxon>Trichinella</taxon>
    </lineage>
</organism>
<proteinExistence type="predicted"/>
<evidence type="ECO:0000313" key="2">
    <source>
        <dbReference type="Proteomes" id="UP000054826"/>
    </source>
</evidence>
<gene>
    <name evidence="1" type="ORF">T4C_5507</name>
</gene>
<dbReference type="EMBL" id="JYDV01000025">
    <property type="protein sequence ID" value="KRZ40701.1"/>
    <property type="molecule type" value="Genomic_DNA"/>
</dbReference>
<name>A0A0V1K0I1_TRIPS</name>
<sequence>MNRSVDFIAENVQFFNFHLPYGVEFCCKKNRSNRFKLTTCGGLFLQSQLIIVYILTEFRMSSISNALETVFTATCAVSDFYANKGGFKNSFRNNSARSKRCAANEQWCFHCDGGRRIAIKTALSTRIEDGREGPEDDVSFFGTAIV</sequence>
<comment type="caution">
    <text evidence="1">The sequence shown here is derived from an EMBL/GenBank/DDBJ whole genome shotgun (WGS) entry which is preliminary data.</text>
</comment>
<dbReference type="AlphaFoldDB" id="A0A0V1K0I1"/>
<reference evidence="1 2" key="1">
    <citation type="submission" date="2015-01" db="EMBL/GenBank/DDBJ databases">
        <title>Evolution of Trichinella species and genotypes.</title>
        <authorList>
            <person name="Korhonen P.K."/>
            <person name="Edoardo P."/>
            <person name="Giuseppe L.R."/>
            <person name="Gasser R.B."/>
        </authorList>
    </citation>
    <scope>NUCLEOTIDE SEQUENCE [LARGE SCALE GENOMIC DNA]</scope>
    <source>
        <strain evidence="1">ISS176</strain>
    </source>
</reference>